<dbReference type="EMBL" id="BNJJ01000005">
    <property type="protein sequence ID" value="GHO84223.1"/>
    <property type="molecule type" value="Genomic_DNA"/>
</dbReference>
<proteinExistence type="predicted"/>
<feature type="transmembrane region" description="Helical" evidence="1">
    <location>
        <begin position="45"/>
        <end position="65"/>
    </location>
</feature>
<keyword evidence="1" id="KW-1133">Transmembrane helix</keyword>
<organism evidence="2 3">
    <name type="scientific">Dictyobacter formicarum</name>
    <dbReference type="NCBI Taxonomy" id="2778368"/>
    <lineage>
        <taxon>Bacteria</taxon>
        <taxon>Bacillati</taxon>
        <taxon>Chloroflexota</taxon>
        <taxon>Ktedonobacteria</taxon>
        <taxon>Ktedonobacterales</taxon>
        <taxon>Dictyobacteraceae</taxon>
        <taxon>Dictyobacter</taxon>
    </lineage>
</organism>
<sequence>MKSTKNMLLGIVIALIGLGLAQPGNNSLVFRTFIFIEPAVFTTYLPLLSTILIFIGAIVGIAGYMQGNQE</sequence>
<comment type="caution">
    <text evidence="2">The sequence shown here is derived from an EMBL/GenBank/DDBJ whole genome shotgun (WGS) entry which is preliminary data.</text>
</comment>
<evidence type="ECO:0000256" key="1">
    <source>
        <dbReference type="SAM" id="Phobius"/>
    </source>
</evidence>
<keyword evidence="1" id="KW-0472">Membrane</keyword>
<protein>
    <recommendedName>
        <fullName evidence="4">Lipopolysaccharide assembly protein A domain-containing protein</fullName>
    </recommendedName>
</protein>
<reference evidence="2 3" key="1">
    <citation type="journal article" date="2021" name="Int. J. Syst. Evol. Microbiol.">
        <title>Reticulibacter mediterranei gen. nov., sp. nov., within the new family Reticulibacteraceae fam. nov., and Ktedonospora formicarum gen. nov., sp. nov., Ktedonobacter robiniae sp. nov., Dictyobacter formicarum sp. nov. and Dictyobacter arantiisoli sp. nov., belonging to the class Ktedonobacteria.</title>
        <authorList>
            <person name="Yabe S."/>
            <person name="Zheng Y."/>
            <person name="Wang C.M."/>
            <person name="Sakai Y."/>
            <person name="Abe K."/>
            <person name="Yokota A."/>
            <person name="Donadio S."/>
            <person name="Cavaletti L."/>
            <person name="Monciardini P."/>
        </authorList>
    </citation>
    <scope>NUCLEOTIDE SEQUENCE [LARGE SCALE GENOMIC DNA]</scope>
    <source>
        <strain evidence="2 3">SOSP1-9</strain>
    </source>
</reference>
<gene>
    <name evidence="2" type="ORF">KSZ_22290</name>
</gene>
<evidence type="ECO:0000313" key="3">
    <source>
        <dbReference type="Proteomes" id="UP000635565"/>
    </source>
</evidence>
<accession>A0ABQ3VEI7</accession>
<evidence type="ECO:0008006" key="4">
    <source>
        <dbReference type="Google" id="ProtNLM"/>
    </source>
</evidence>
<dbReference type="Proteomes" id="UP000635565">
    <property type="component" value="Unassembled WGS sequence"/>
</dbReference>
<name>A0ABQ3VEI7_9CHLR</name>
<evidence type="ECO:0000313" key="2">
    <source>
        <dbReference type="EMBL" id="GHO84223.1"/>
    </source>
</evidence>
<keyword evidence="3" id="KW-1185">Reference proteome</keyword>
<keyword evidence="1" id="KW-0812">Transmembrane</keyword>